<keyword evidence="3" id="KW-1185">Reference proteome</keyword>
<evidence type="ECO:0000313" key="3">
    <source>
        <dbReference type="Proteomes" id="UP000250369"/>
    </source>
</evidence>
<accession>A0A329LUW0</accession>
<dbReference type="GO" id="GO:0005975">
    <property type="term" value="P:carbohydrate metabolic process"/>
    <property type="evidence" value="ECO:0007669"/>
    <property type="project" value="InterPro"/>
</dbReference>
<protein>
    <submittedName>
        <fullName evidence="2">Glycoside hydrolase family 15</fullName>
    </submittedName>
</protein>
<comment type="caution">
    <text evidence="2">The sequence shown here is derived from an EMBL/GenBank/DDBJ whole genome shotgun (WGS) entry which is preliminary data.</text>
</comment>
<reference evidence="2 3" key="1">
    <citation type="journal article" date="2009" name="Int. J. Syst. Evol. Microbiol.">
        <title>Paenibacillus contaminans sp. nov., isolated from a contaminated laboratory plate.</title>
        <authorList>
            <person name="Chou J.H."/>
            <person name="Lee J.H."/>
            <person name="Lin M.C."/>
            <person name="Chang P.S."/>
            <person name="Arun A.B."/>
            <person name="Young C.C."/>
            <person name="Chen W.M."/>
        </authorList>
    </citation>
    <scope>NUCLEOTIDE SEQUENCE [LARGE SCALE GENOMIC DNA]</scope>
    <source>
        <strain evidence="2 3">CKOBP-6</strain>
    </source>
</reference>
<dbReference type="Gene3D" id="1.50.10.10">
    <property type="match status" value="2"/>
</dbReference>
<sequence length="355" mass="40745">MIRESYKVLDRLRLPHGLYLASTSDHYRYVWLRDSVYMSLPYLDKADGTFEKAFHRILDLLTDYEWKLDLIVGQKPVYEWEYLHARYSSSDVREIHSEPWGHVQHDMIGAILFGIGTGESKGRQVIRSVKDLELVGKLIRYLERIEYWRDPDNGMWEEGRELHSSSIGACVAGLDAVQRLVQVPQRLIDLGREALRTLYPRESESKPADLAQLSLVYPYRLLTGERGEAIVRQVEEQLLRERGVIRYSGDSYYSVLEEEHGRGHDQAFYKGSEAEWTFGLPWLALCWLELGDRNKAMDYVRQTERAMVEPGVLPELFFAGTAEPNPNTPLGWSSAMYILAAEALERAQAGANAGD</sequence>
<evidence type="ECO:0000259" key="1">
    <source>
        <dbReference type="Pfam" id="PF00723"/>
    </source>
</evidence>
<name>A0A329LUW0_9BACL</name>
<dbReference type="EMBL" id="QMFB01000038">
    <property type="protein sequence ID" value="RAV11238.1"/>
    <property type="molecule type" value="Genomic_DNA"/>
</dbReference>
<proteinExistence type="predicted"/>
<dbReference type="PANTHER" id="PTHR31616">
    <property type="entry name" value="TREHALASE"/>
    <property type="match status" value="1"/>
</dbReference>
<organism evidence="2 3">
    <name type="scientific">Paenibacillus contaminans</name>
    <dbReference type="NCBI Taxonomy" id="450362"/>
    <lineage>
        <taxon>Bacteria</taxon>
        <taxon>Bacillati</taxon>
        <taxon>Bacillota</taxon>
        <taxon>Bacilli</taxon>
        <taxon>Bacillales</taxon>
        <taxon>Paenibacillaceae</taxon>
        <taxon>Paenibacillus</taxon>
    </lineage>
</organism>
<feature type="domain" description="GH15-like" evidence="1">
    <location>
        <begin position="17"/>
        <end position="184"/>
    </location>
</feature>
<dbReference type="RefSeq" id="WP_113035976.1">
    <property type="nucleotide sequence ID" value="NZ_QMFB01000038.1"/>
</dbReference>
<dbReference type="GO" id="GO:0004553">
    <property type="term" value="F:hydrolase activity, hydrolyzing O-glycosyl compounds"/>
    <property type="evidence" value="ECO:0007669"/>
    <property type="project" value="TreeGrafter"/>
</dbReference>
<dbReference type="Pfam" id="PF00723">
    <property type="entry name" value="Glyco_hydro_15"/>
    <property type="match status" value="1"/>
</dbReference>
<dbReference type="InterPro" id="IPR012341">
    <property type="entry name" value="6hp_glycosidase-like_sf"/>
</dbReference>
<dbReference type="Proteomes" id="UP000250369">
    <property type="component" value="Unassembled WGS sequence"/>
</dbReference>
<dbReference type="PANTHER" id="PTHR31616:SF0">
    <property type="entry name" value="GLUCAN 1,4-ALPHA-GLUCOSIDASE"/>
    <property type="match status" value="1"/>
</dbReference>
<gene>
    <name evidence="2" type="ORF">DQG23_36515</name>
</gene>
<dbReference type="InterPro" id="IPR008928">
    <property type="entry name" value="6-hairpin_glycosidase_sf"/>
</dbReference>
<dbReference type="SUPFAM" id="SSF48208">
    <property type="entry name" value="Six-hairpin glycosidases"/>
    <property type="match status" value="1"/>
</dbReference>
<dbReference type="AlphaFoldDB" id="A0A329LUW0"/>
<keyword evidence="2" id="KW-0378">Hydrolase</keyword>
<evidence type="ECO:0000313" key="2">
    <source>
        <dbReference type="EMBL" id="RAV11238.1"/>
    </source>
</evidence>
<dbReference type="InterPro" id="IPR011613">
    <property type="entry name" value="GH15-like"/>
</dbReference>
<dbReference type="OrthoDB" id="5605254at2"/>